<keyword evidence="4 8" id="KW-1283">Bacterial microcompartment</keyword>
<dbReference type="Gene3D" id="3.40.50.11240">
    <property type="entry name" value="Ethanolamine ammonia-lyase light chain (EutC)"/>
    <property type="match status" value="1"/>
</dbReference>
<comment type="similarity">
    <text evidence="8">Belongs to the EutC family.</text>
</comment>
<dbReference type="Proteomes" id="UP000191153">
    <property type="component" value="Unassembled WGS sequence"/>
</dbReference>
<dbReference type="PANTHER" id="PTHR39330:SF1">
    <property type="entry name" value="ETHANOLAMINE AMMONIA-LYASE SMALL SUBUNIT"/>
    <property type="match status" value="1"/>
</dbReference>
<accession>A0A1T4MBF8</accession>
<comment type="function">
    <text evidence="8">Catalyzes the deamination of various vicinal amino-alcohols to oxo compounds. Allows this organism to utilize ethanolamine as the sole source of nitrogen and carbon in the presence of external vitamin B12.</text>
</comment>
<sequence>MVSEKDLKDLIAQVLKGMESENKIEEVIEKVTEEVKGCKKDLENLKDITEMEIKDMMEIENPENPEELMKYKKKTPARVGISRAGTRYTTNTMLRFRADHASAIDAVFTDVPEEFLEKNNLFTVQTKCSSKDEYITRPDLGRKISDEGVKILEEKCKKNPTVEVYVSDGLSSTAIEANIEDTLPALMNGLKSYGIDVGTPFFVKYGRVGAADHVSEILGAEVTCVLIGERPGLATAESMSAYITYKGYVGIPEAKRTVISNIHRNGTPAAEAGAHVAHVIKKILDAKASGQDLKL</sequence>
<evidence type="ECO:0000256" key="4">
    <source>
        <dbReference type="ARBA" id="ARBA00024446"/>
    </source>
</evidence>
<evidence type="ECO:0000256" key="6">
    <source>
        <dbReference type="ARBA" id="ARBA00067005"/>
    </source>
</evidence>
<dbReference type="RefSeq" id="WP_078693644.1">
    <property type="nucleotide sequence ID" value="NZ_FUWX01000008.1"/>
</dbReference>
<dbReference type="InterPro" id="IPR042255">
    <property type="entry name" value="EutC_N"/>
</dbReference>
<dbReference type="EC" id="4.3.1.7" evidence="6 8"/>
<keyword evidence="9" id="KW-0175">Coiled coil</keyword>
<comment type="pathway">
    <text evidence="8">Amine and polyamine degradation; ethanolamine degradation.</text>
</comment>
<dbReference type="GO" id="GO:0031419">
    <property type="term" value="F:cobalamin binding"/>
    <property type="evidence" value="ECO:0007669"/>
    <property type="project" value="UniProtKB-UniRule"/>
</dbReference>
<keyword evidence="2 8" id="KW-0456">Lyase</keyword>
<comment type="subcellular location">
    <subcellularLocation>
        <location evidence="8">Bacterial microcompartment</location>
    </subcellularLocation>
</comment>
<dbReference type="GO" id="GO:0031471">
    <property type="term" value="C:ethanolamine degradation polyhedral organelle"/>
    <property type="evidence" value="ECO:0007669"/>
    <property type="project" value="UniProtKB-UniRule"/>
</dbReference>
<keyword evidence="1 8" id="KW-0846">Cobalamin</keyword>
<dbReference type="PIRSF" id="PIRSF018982">
    <property type="entry name" value="EutC"/>
    <property type="match status" value="1"/>
</dbReference>
<dbReference type="OrthoDB" id="114248at2"/>
<comment type="subunit">
    <text evidence="8">The basic unit is a heterodimer which dimerizes to form tetramers. The heterotetramers trimerize; 6 large subunits form a core ring with 6 small subunits projecting outwards.</text>
</comment>
<proteinExistence type="inferred from homology"/>
<evidence type="ECO:0000256" key="2">
    <source>
        <dbReference type="ARBA" id="ARBA00023239"/>
    </source>
</evidence>
<evidence type="ECO:0000256" key="8">
    <source>
        <dbReference type="HAMAP-Rule" id="MF_00601"/>
    </source>
</evidence>
<evidence type="ECO:0000256" key="1">
    <source>
        <dbReference type="ARBA" id="ARBA00022628"/>
    </source>
</evidence>
<keyword evidence="11" id="KW-1185">Reference proteome</keyword>
<keyword evidence="3 8" id="KW-0170">Cobalt</keyword>
<evidence type="ECO:0000313" key="11">
    <source>
        <dbReference type="Proteomes" id="UP000191153"/>
    </source>
</evidence>
<evidence type="ECO:0000256" key="3">
    <source>
        <dbReference type="ARBA" id="ARBA00023285"/>
    </source>
</evidence>
<feature type="binding site" evidence="8">
    <location>
        <position position="229"/>
    </location>
    <ligand>
        <name>adenosylcob(III)alamin</name>
        <dbReference type="ChEBI" id="CHEBI:18408"/>
    </ligand>
</feature>
<feature type="coiled-coil region" evidence="9">
    <location>
        <begin position="28"/>
        <end position="59"/>
    </location>
</feature>
<comment type="cofactor">
    <cofactor evidence="8">
        <name>adenosylcob(III)alamin</name>
        <dbReference type="ChEBI" id="CHEBI:18408"/>
    </cofactor>
    <text evidence="8">Binds between the large and small subunits.</text>
</comment>
<dbReference type="EMBL" id="FUWX01000008">
    <property type="protein sequence ID" value="SJZ64380.1"/>
    <property type="molecule type" value="Genomic_DNA"/>
</dbReference>
<dbReference type="NCBIfam" id="NF003971">
    <property type="entry name" value="PRK05465.1"/>
    <property type="match status" value="1"/>
</dbReference>
<dbReference type="Pfam" id="PF05985">
    <property type="entry name" value="EutC"/>
    <property type="match status" value="1"/>
</dbReference>
<dbReference type="InterPro" id="IPR042251">
    <property type="entry name" value="EutC_C"/>
</dbReference>
<reference evidence="10 11" key="1">
    <citation type="submission" date="2017-02" db="EMBL/GenBank/DDBJ databases">
        <authorList>
            <person name="Peterson S.W."/>
        </authorList>
    </citation>
    <scope>NUCLEOTIDE SEQUENCE [LARGE SCALE GENOMIC DNA]</scope>
    <source>
        <strain evidence="10 11">ATCC 700028</strain>
    </source>
</reference>
<organism evidence="10 11">
    <name type="scientific">Cetobacterium ceti</name>
    <dbReference type="NCBI Taxonomy" id="180163"/>
    <lineage>
        <taxon>Bacteria</taxon>
        <taxon>Fusobacteriati</taxon>
        <taxon>Fusobacteriota</taxon>
        <taxon>Fusobacteriia</taxon>
        <taxon>Fusobacteriales</taxon>
        <taxon>Fusobacteriaceae</taxon>
        <taxon>Cetobacterium</taxon>
    </lineage>
</organism>
<evidence type="ECO:0000313" key="10">
    <source>
        <dbReference type="EMBL" id="SJZ64380.1"/>
    </source>
</evidence>
<dbReference type="HAMAP" id="MF_00601">
    <property type="entry name" value="EutC"/>
    <property type="match status" value="1"/>
</dbReference>
<gene>
    <name evidence="8" type="primary">eutC</name>
    <name evidence="10" type="ORF">SAMN02745174_01145</name>
</gene>
<dbReference type="STRING" id="180163.SAMN02745174_01145"/>
<dbReference type="UniPathway" id="UPA00560"/>
<dbReference type="GO" id="GO:0008851">
    <property type="term" value="F:ethanolamine ammonia-lyase activity"/>
    <property type="evidence" value="ECO:0007669"/>
    <property type="project" value="UniProtKB-UniRule"/>
</dbReference>
<dbReference type="GO" id="GO:0009350">
    <property type="term" value="C:ethanolamine ammonia-lyase complex"/>
    <property type="evidence" value="ECO:0007669"/>
    <property type="project" value="UniProtKB-UniRule"/>
</dbReference>
<dbReference type="FunFam" id="3.40.50.11240:FF:000001">
    <property type="entry name" value="Ethanolamine ammonia-lyase light chain"/>
    <property type="match status" value="1"/>
</dbReference>
<dbReference type="GO" id="GO:0006520">
    <property type="term" value="P:amino acid metabolic process"/>
    <property type="evidence" value="ECO:0007669"/>
    <property type="project" value="InterPro"/>
</dbReference>
<comment type="caution">
    <text evidence="8">Lacks conserved residue(s) required for the propagation of feature annotation.</text>
</comment>
<evidence type="ECO:0000256" key="7">
    <source>
        <dbReference type="ARBA" id="ARBA00069181"/>
    </source>
</evidence>
<dbReference type="AlphaFoldDB" id="A0A1T4MBF8"/>
<dbReference type="PANTHER" id="PTHR39330">
    <property type="entry name" value="ETHANOLAMINE AMMONIA-LYASE LIGHT CHAIN"/>
    <property type="match status" value="1"/>
</dbReference>
<dbReference type="Gene3D" id="1.10.30.40">
    <property type="entry name" value="Ethanolamine ammonia-lyase light chain (EutC), N-terminal domain"/>
    <property type="match status" value="1"/>
</dbReference>
<evidence type="ECO:0000256" key="5">
    <source>
        <dbReference type="ARBA" id="ARBA00052081"/>
    </source>
</evidence>
<protein>
    <recommendedName>
        <fullName evidence="7 8">Ethanolamine ammonia-lyase small subunit</fullName>
        <shortName evidence="8">EAL small subunit</shortName>
        <ecNumber evidence="6 8">4.3.1.7</ecNumber>
    </recommendedName>
</protein>
<evidence type="ECO:0000256" key="9">
    <source>
        <dbReference type="SAM" id="Coils"/>
    </source>
</evidence>
<feature type="binding site" evidence="8">
    <location>
        <position position="208"/>
    </location>
    <ligand>
        <name>adenosylcob(III)alamin</name>
        <dbReference type="ChEBI" id="CHEBI:18408"/>
    </ligand>
</feature>
<dbReference type="InterPro" id="IPR009246">
    <property type="entry name" value="EutC"/>
</dbReference>
<comment type="catalytic activity">
    <reaction evidence="5 8">
        <text>ethanolamine = acetaldehyde + NH4(+)</text>
        <dbReference type="Rhea" id="RHEA:15313"/>
        <dbReference type="ChEBI" id="CHEBI:15343"/>
        <dbReference type="ChEBI" id="CHEBI:28938"/>
        <dbReference type="ChEBI" id="CHEBI:57603"/>
        <dbReference type="EC" id="4.3.1.7"/>
    </reaction>
</comment>
<dbReference type="GO" id="GO:0046336">
    <property type="term" value="P:ethanolamine catabolic process"/>
    <property type="evidence" value="ECO:0007669"/>
    <property type="project" value="UniProtKB-UniRule"/>
</dbReference>
<name>A0A1T4MBF8_9FUSO</name>